<dbReference type="EMBL" id="CP008889">
    <property type="protein sequence ID" value="AIF39961.1"/>
    <property type="molecule type" value="Genomic_DNA"/>
</dbReference>
<evidence type="ECO:0000256" key="5">
    <source>
        <dbReference type="ARBA" id="ARBA00013189"/>
    </source>
</evidence>
<evidence type="ECO:0000256" key="4">
    <source>
        <dbReference type="ARBA" id="ARBA00007637"/>
    </source>
</evidence>
<keyword evidence="10" id="KW-0119">Carbohydrate metabolism</keyword>
<dbReference type="OrthoDB" id="9801785at2"/>
<dbReference type="Proteomes" id="UP000027986">
    <property type="component" value="Chromosome"/>
</dbReference>
<dbReference type="STRING" id="1274.HX89_02050"/>
<dbReference type="HOGENOM" id="CLU_007383_1_10_11"/>
<comment type="similarity">
    <text evidence="4 10">Belongs to the NAD(P)-dependent epimerase/dehydratase family.</text>
</comment>
<evidence type="ECO:0000256" key="6">
    <source>
        <dbReference type="ARBA" id="ARBA00018569"/>
    </source>
</evidence>
<dbReference type="EC" id="5.1.3.2" evidence="5 10"/>
<reference evidence="11 12" key="1">
    <citation type="submission" date="2014-07" db="EMBL/GenBank/DDBJ databases">
        <title>Genome Sequencing of Dermacoccus nishinomiyaensis.</title>
        <authorList>
            <person name="Hong K.W."/>
            <person name="Chan K.G."/>
        </authorList>
    </citation>
    <scope>NUCLEOTIDE SEQUENCE [LARGE SCALE GENOMIC DNA]</scope>
    <source>
        <strain evidence="11 12">M25</strain>
    </source>
</reference>
<dbReference type="InterPro" id="IPR001509">
    <property type="entry name" value="Epimerase_deHydtase"/>
</dbReference>
<dbReference type="GO" id="GO:0005829">
    <property type="term" value="C:cytosol"/>
    <property type="evidence" value="ECO:0007669"/>
    <property type="project" value="TreeGrafter"/>
</dbReference>
<dbReference type="InterPro" id="IPR036291">
    <property type="entry name" value="NAD(P)-bd_dom_sf"/>
</dbReference>
<dbReference type="NCBIfam" id="NF007956">
    <property type="entry name" value="PRK10675.1"/>
    <property type="match status" value="1"/>
</dbReference>
<evidence type="ECO:0000256" key="10">
    <source>
        <dbReference type="RuleBase" id="RU366046"/>
    </source>
</evidence>
<keyword evidence="7 10" id="KW-0520">NAD</keyword>
<dbReference type="eggNOG" id="COG1087">
    <property type="taxonomic scope" value="Bacteria"/>
</dbReference>
<dbReference type="GO" id="GO:0006012">
    <property type="term" value="P:galactose metabolic process"/>
    <property type="evidence" value="ECO:0007669"/>
    <property type="project" value="UniProtKB-UniPathway"/>
</dbReference>
<proteinExistence type="inferred from homology"/>
<keyword evidence="8" id="KW-0299">Galactose metabolism</keyword>
<gene>
    <name evidence="11" type="ORF">HX89_02050</name>
</gene>
<evidence type="ECO:0000256" key="7">
    <source>
        <dbReference type="ARBA" id="ARBA00023027"/>
    </source>
</evidence>
<keyword evidence="12" id="KW-1185">Reference proteome</keyword>
<accession>A0A075JCG1</accession>
<sequence length="339" mass="36324">MRVLVAGGAGYIGSHTVLALIEAGHEPVIADNFSNSSPAVLPRLEKIAGRSIDLHEIDLTDAAATSALVASVKPDAVIHFAGYKAVGESVEKPLMYYTNNLDSTFSLLSAMTAHGVEKFVFSSSATVYGPDAPLPYSETYEPLRATNPYGWTKAMIEQIVTDVAAASPGFKAALLRYFNPIGAHSSGLIGEDPSGIPNNLMPYIAQVAVGRREKLGVFGDDYDTKDGTGERDYIHVVDLAAGHVAALDHLDAMDDSARAFNLGTGEGTSVFELLHAFERACGRELPYEVGPRRAGDLPTTFADPTRAREELGWKAQKTIDDMCTDTWRWQSANPNGFGG</sequence>
<dbReference type="PANTHER" id="PTHR43725">
    <property type="entry name" value="UDP-GLUCOSE 4-EPIMERASE"/>
    <property type="match status" value="1"/>
</dbReference>
<name>A0A075JCG1_9MICO</name>
<dbReference type="UniPathway" id="UPA00214"/>
<dbReference type="Gene3D" id="3.90.25.10">
    <property type="entry name" value="UDP-galactose 4-epimerase, domain 1"/>
    <property type="match status" value="1"/>
</dbReference>
<dbReference type="RefSeq" id="WP_006947110.1">
    <property type="nucleotide sequence ID" value="NZ_CAKZHM010000120.1"/>
</dbReference>
<dbReference type="GeneID" id="41840022"/>
<dbReference type="KEGG" id="dni:HX89_02050"/>
<dbReference type="Pfam" id="PF01370">
    <property type="entry name" value="Epimerase"/>
    <property type="match status" value="1"/>
</dbReference>
<dbReference type="CDD" id="cd05247">
    <property type="entry name" value="UDP_G4E_1_SDR_e"/>
    <property type="match status" value="1"/>
</dbReference>
<evidence type="ECO:0000256" key="9">
    <source>
        <dbReference type="ARBA" id="ARBA00023235"/>
    </source>
</evidence>
<evidence type="ECO:0000256" key="2">
    <source>
        <dbReference type="ARBA" id="ARBA00001911"/>
    </source>
</evidence>
<organism evidence="11 12">
    <name type="scientific">Dermacoccus nishinomiyaensis</name>
    <dbReference type="NCBI Taxonomy" id="1274"/>
    <lineage>
        <taxon>Bacteria</taxon>
        <taxon>Bacillati</taxon>
        <taxon>Actinomycetota</taxon>
        <taxon>Actinomycetes</taxon>
        <taxon>Micrococcales</taxon>
        <taxon>Dermacoccaceae</taxon>
        <taxon>Dermacoccus</taxon>
    </lineage>
</organism>
<evidence type="ECO:0000313" key="12">
    <source>
        <dbReference type="Proteomes" id="UP000027986"/>
    </source>
</evidence>
<evidence type="ECO:0000313" key="11">
    <source>
        <dbReference type="EMBL" id="AIF39961.1"/>
    </source>
</evidence>
<comment type="pathway">
    <text evidence="3 10">Carbohydrate metabolism; galactose metabolism.</text>
</comment>
<protein>
    <recommendedName>
        <fullName evidence="6 10">UDP-glucose 4-epimerase</fullName>
        <ecNumber evidence="5 10">5.1.3.2</ecNumber>
    </recommendedName>
</protein>
<dbReference type="NCBIfam" id="TIGR01179">
    <property type="entry name" value="galE"/>
    <property type="match status" value="1"/>
</dbReference>
<evidence type="ECO:0000256" key="3">
    <source>
        <dbReference type="ARBA" id="ARBA00004947"/>
    </source>
</evidence>
<keyword evidence="9 10" id="KW-0413">Isomerase</keyword>
<dbReference type="Gene3D" id="3.40.50.720">
    <property type="entry name" value="NAD(P)-binding Rossmann-like Domain"/>
    <property type="match status" value="1"/>
</dbReference>
<dbReference type="AlphaFoldDB" id="A0A075JCG1"/>
<dbReference type="GO" id="GO:0003978">
    <property type="term" value="F:UDP-glucose 4-epimerase activity"/>
    <property type="evidence" value="ECO:0007669"/>
    <property type="project" value="UniProtKB-UniRule"/>
</dbReference>
<dbReference type="InterPro" id="IPR005886">
    <property type="entry name" value="UDP_G4E"/>
</dbReference>
<dbReference type="PANTHER" id="PTHR43725:SF47">
    <property type="entry name" value="UDP-GLUCOSE 4-EPIMERASE"/>
    <property type="match status" value="1"/>
</dbReference>
<comment type="subunit">
    <text evidence="10">Homodimer.</text>
</comment>
<dbReference type="SUPFAM" id="SSF51735">
    <property type="entry name" value="NAD(P)-binding Rossmann-fold domains"/>
    <property type="match status" value="1"/>
</dbReference>
<evidence type="ECO:0000256" key="8">
    <source>
        <dbReference type="ARBA" id="ARBA00023144"/>
    </source>
</evidence>
<evidence type="ECO:0000256" key="1">
    <source>
        <dbReference type="ARBA" id="ARBA00000083"/>
    </source>
</evidence>
<comment type="catalytic activity">
    <reaction evidence="1 10">
        <text>UDP-alpha-D-glucose = UDP-alpha-D-galactose</text>
        <dbReference type="Rhea" id="RHEA:22168"/>
        <dbReference type="ChEBI" id="CHEBI:58885"/>
        <dbReference type="ChEBI" id="CHEBI:66914"/>
        <dbReference type="EC" id="5.1.3.2"/>
    </reaction>
</comment>
<comment type="cofactor">
    <cofactor evidence="2 10">
        <name>NAD(+)</name>
        <dbReference type="ChEBI" id="CHEBI:57540"/>
    </cofactor>
</comment>
<dbReference type="PRINTS" id="PR01713">
    <property type="entry name" value="NUCEPIMERASE"/>
</dbReference>